<dbReference type="PANTHER" id="PTHR30204">
    <property type="entry name" value="REDOX-CYCLING DRUG-SENSING TRANSCRIPTIONAL ACTIVATOR SOXR"/>
    <property type="match status" value="1"/>
</dbReference>
<protein>
    <submittedName>
        <fullName evidence="6">MerR family transcriptional regulator</fullName>
    </submittedName>
</protein>
<accession>A0A5N4W888</accession>
<dbReference type="Proteomes" id="UP000325788">
    <property type="component" value="Unassembled WGS sequence"/>
</dbReference>
<keyword evidence="4" id="KW-0804">Transcription</keyword>
<keyword evidence="2" id="KW-0805">Transcription regulation</keyword>
<name>A0A5N4W888_9GAMM</name>
<dbReference type="RefSeq" id="WP_016165320.1">
    <property type="nucleotide sequence ID" value="NZ_BBNK01000011.1"/>
</dbReference>
<dbReference type="CDD" id="cd00592">
    <property type="entry name" value="HTH_MerR-like"/>
    <property type="match status" value="1"/>
</dbReference>
<evidence type="ECO:0000256" key="3">
    <source>
        <dbReference type="ARBA" id="ARBA00023125"/>
    </source>
</evidence>
<reference evidence="6 7" key="1">
    <citation type="submission" date="2019-09" db="EMBL/GenBank/DDBJ databases">
        <title>Draft genome sequence of Acinetobacter tandoii W4-4-4 isolated from environmental water sample.</title>
        <authorList>
            <person name="Wee S.K."/>
            <person name="Yan B."/>
            <person name="Mustaffa S.B."/>
            <person name="Yap E.P.H."/>
        </authorList>
    </citation>
    <scope>NUCLEOTIDE SEQUENCE [LARGE SCALE GENOMIC DNA]</scope>
    <source>
        <strain evidence="6 7">W4-4-4</strain>
    </source>
</reference>
<proteinExistence type="predicted"/>
<dbReference type="SMART" id="SM00422">
    <property type="entry name" value="HTH_MERR"/>
    <property type="match status" value="1"/>
</dbReference>
<evidence type="ECO:0000313" key="7">
    <source>
        <dbReference type="Proteomes" id="UP000325788"/>
    </source>
</evidence>
<feature type="domain" description="HTH merR-type" evidence="5">
    <location>
        <begin position="1"/>
        <end position="68"/>
    </location>
</feature>
<dbReference type="SUPFAM" id="SSF46955">
    <property type="entry name" value="Putative DNA-binding domain"/>
    <property type="match status" value="1"/>
</dbReference>
<dbReference type="Pfam" id="PF13411">
    <property type="entry name" value="MerR_1"/>
    <property type="match status" value="1"/>
</dbReference>
<gene>
    <name evidence="6" type="ORF">F4W09_12640</name>
</gene>
<dbReference type="InterPro" id="IPR009061">
    <property type="entry name" value="DNA-bd_dom_put_sf"/>
</dbReference>
<organism evidence="6 7">
    <name type="scientific">Acinetobacter tandoii</name>
    <dbReference type="NCBI Taxonomy" id="202954"/>
    <lineage>
        <taxon>Bacteria</taxon>
        <taxon>Pseudomonadati</taxon>
        <taxon>Pseudomonadota</taxon>
        <taxon>Gammaproteobacteria</taxon>
        <taxon>Moraxellales</taxon>
        <taxon>Moraxellaceae</taxon>
        <taxon>Acinetobacter</taxon>
    </lineage>
</organism>
<keyword evidence="1" id="KW-0678">Repressor</keyword>
<dbReference type="PROSITE" id="PS50937">
    <property type="entry name" value="HTH_MERR_2"/>
    <property type="match status" value="1"/>
</dbReference>
<dbReference type="GO" id="GO:0003700">
    <property type="term" value="F:DNA-binding transcription factor activity"/>
    <property type="evidence" value="ECO:0007669"/>
    <property type="project" value="InterPro"/>
</dbReference>
<evidence type="ECO:0000313" key="6">
    <source>
        <dbReference type="EMBL" id="KAB1853294.1"/>
    </source>
</evidence>
<dbReference type="PANTHER" id="PTHR30204:SF69">
    <property type="entry name" value="MERR-FAMILY TRANSCRIPTIONAL REGULATOR"/>
    <property type="match status" value="1"/>
</dbReference>
<keyword evidence="3" id="KW-0238">DNA-binding</keyword>
<dbReference type="InterPro" id="IPR047057">
    <property type="entry name" value="MerR_fam"/>
</dbReference>
<dbReference type="AlphaFoldDB" id="A0A5N4W888"/>
<sequence>MNIRQFSLKYGLSLDTLRFYERRKILIPDRLSNGYRSYGDLHEQKVKLIICLKTIGFSLEEIKQLIELETKPPSETCNDISNQLIDNKIEIIDQQIALLEYGKNTLHDVKKYIEDNSFVKNRDIISDMIENLYNITKSTY</sequence>
<evidence type="ECO:0000256" key="4">
    <source>
        <dbReference type="ARBA" id="ARBA00023163"/>
    </source>
</evidence>
<dbReference type="EMBL" id="VXLD01000009">
    <property type="protein sequence ID" value="KAB1853294.1"/>
    <property type="molecule type" value="Genomic_DNA"/>
</dbReference>
<dbReference type="InterPro" id="IPR000551">
    <property type="entry name" value="MerR-type_HTH_dom"/>
</dbReference>
<evidence type="ECO:0000256" key="1">
    <source>
        <dbReference type="ARBA" id="ARBA00022491"/>
    </source>
</evidence>
<evidence type="ECO:0000256" key="2">
    <source>
        <dbReference type="ARBA" id="ARBA00023015"/>
    </source>
</evidence>
<evidence type="ECO:0000259" key="5">
    <source>
        <dbReference type="PROSITE" id="PS50937"/>
    </source>
</evidence>
<dbReference type="GO" id="GO:0003677">
    <property type="term" value="F:DNA binding"/>
    <property type="evidence" value="ECO:0007669"/>
    <property type="project" value="UniProtKB-KW"/>
</dbReference>
<dbReference type="Gene3D" id="1.10.1660.10">
    <property type="match status" value="1"/>
</dbReference>
<comment type="caution">
    <text evidence="6">The sequence shown here is derived from an EMBL/GenBank/DDBJ whole genome shotgun (WGS) entry which is preliminary data.</text>
</comment>